<evidence type="ECO:0000313" key="1">
    <source>
        <dbReference type="EMBL" id="MCE4536820.1"/>
    </source>
</evidence>
<protein>
    <submittedName>
        <fullName evidence="1">Uncharacterized protein</fullName>
    </submittedName>
</protein>
<keyword evidence="2" id="KW-1185">Reference proteome</keyword>
<dbReference type="RefSeq" id="WP_233390458.1">
    <property type="nucleotide sequence ID" value="NZ_JAJTWT010000002.1"/>
</dbReference>
<dbReference type="SUPFAM" id="SSF53850">
    <property type="entry name" value="Periplasmic binding protein-like II"/>
    <property type="match status" value="1"/>
</dbReference>
<dbReference type="EMBL" id="JAJTWT010000002">
    <property type="protein sequence ID" value="MCE4536820.1"/>
    <property type="molecule type" value="Genomic_DNA"/>
</dbReference>
<organism evidence="1 2">
    <name type="scientific">Pelomonas caseinilytica</name>
    <dbReference type="NCBI Taxonomy" id="2906763"/>
    <lineage>
        <taxon>Bacteria</taxon>
        <taxon>Pseudomonadati</taxon>
        <taxon>Pseudomonadota</taxon>
        <taxon>Betaproteobacteria</taxon>
        <taxon>Burkholderiales</taxon>
        <taxon>Sphaerotilaceae</taxon>
        <taxon>Roseateles</taxon>
    </lineage>
</organism>
<evidence type="ECO:0000313" key="2">
    <source>
        <dbReference type="Proteomes" id="UP001201463"/>
    </source>
</evidence>
<dbReference type="Proteomes" id="UP001201463">
    <property type="component" value="Unassembled WGS sequence"/>
</dbReference>
<gene>
    <name evidence="1" type="ORF">LXT12_06105</name>
</gene>
<reference evidence="1 2" key="1">
    <citation type="submission" date="2021-12" db="EMBL/GenBank/DDBJ databases">
        <title>Genome seq of p7.</title>
        <authorList>
            <person name="Seo T."/>
        </authorList>
    </citation>
    <scope>NUCLEOTIDE SEQUENCE [LARGE SCALE GENOMIC DNA]</scope>
    <source>
        <strain evidence="1 2">P7</strain>
    </source>
</reference>
<proteinExistence type="predicted"/>
<sequence length="248" mass="26504">MAFFSAPAMAQGRAALPALNSYAQPPFTRPEGGGLAATFVTLLNEEAMPGGARAFVESIPRRRLEAVLSEPAFQGMALFLAPEFLPKAFSRPVQWSAPVMVDENLIVSVRPLAITSLDELSGLRFGAVAGHVYRLVGPLVEAGRVKRDDALDHVANLRKLCLGRVDFVVISRSELAGTVPLVQCPVPLRPTAFPEPQVIVRRVAVRMADPHDEQAVLDALARVACSDRWLGALSALGLSSAGCSSRGR</sequence>
<name>A0ABS8XHW0_9BURK</name>
<comment type="caution">
    <text evidence="1">The sequence shown here is derived from an EMBL/GenBank/DDBJ whole genome shotgun (WGS) entry which is preliminary data.</text>
</comment>
<accession>A0ABS8XHW0</accession>